<evidence type="ECO:0000313" key="15">
    <source>
        <dbReference type="Proteomes" id="UP000054324"/>
    </source>
</evidence>
<evidence type="ECO:0000256" key="9">
    <source>
        <dbReference type="ARBA" id="ARBA00023242"/>
    </source>
</evidence>
<dbReference type="EMBL" id="KL596830">
    <property type="protein sequence ID" value="KER23904.1"/>
    <property type="molecule type" value="Genomic_DNA"/>
</dbReference>
<dbReference type="KEGG" id="ovi:T265_08323"/>
<evidence type="ECO:0000256" key="6">
    <source>
        <dbReference type="ARBA" id="ARBA00022853"/>
    </source>
</evidence>
<dbReference type="PRINTS" id="PR01270">
    <property type="entry name" value="HDASUPER"/>
</dbReference>
<keyword evidence="9" id="KW-0539">Nucleus</keyword>
<evidence type="ECO:0000256" key="2">
    <source>
        <dbReference type="ARBA" id="ARBA00006457"/>
    </source>
</evidence>
<dbReference type="GeneID" id="20322502"/>
<comment type="similarity">
    <text evidence="2">Belongs to the histone deacetylase family. HD type 1 subfamily.</text>
</comment>
<protein>
    <recommendedName>
        <fullName evidence="3">histone deacetylase</fullName>
        <ecNumber evidence="3">3.5.1.98</ecNumber>
    </recommendedName>
</protein>
<comment type="subcellular location">
    <subcellularLocation>
        <location evidence="1">Nucleus</location>
    </subcellularLocation>
</comment>
<evidence type="ECO:0000313" key="14">
    <source>
        <dbReference type="EMBL" id="KER23904.1"/>
    </source>
</evidence>
<dbReference type="CTD" id="20322502"/>
<gene>
    <name evidence="14" type="ORF">T265_08323</name>
</gene>
<dbReference type="SUPFAM" id="SSF52768">
    <property type="entry name" value="Arginase/deacetylase"/>
    <property type="match status" value="1"/>
</dbReference>
<dbReference type="PANTHER" id="PTHR10625">
    <property type="entry name" value="HISTONE DEACETYLASE HDAC1-RELATED"/>
    <property type="match status" value="1"/>
</dbReference>
<keyword evidence="6" id="KW-0156">Chromatin regulator</keyword>
<dbReference type="GO" id="GO:0141221">
    <property type="term" value="F:histone deacetylase activity, hydrolytic mechanism"/>
    <property type="evidence" value="ECO:0007669"/>
    <property type="project" value="UniProtKB-EC"/>
</dbReference>
<evidence type="ECO:0000256" key="8">
    <source>
        <dbReference type="ARBA" id="ARBA00023163"/>
    </source>
</evidence>
<dbReference type="GO" id="GO:0005634">
    <property type="term" value="C:nucleus"/>
    <property type="evidence" value="ECO:0007669"/>
    <property type="project" value="UniProtKB-SubCell"/>
</dbReference>
<comment type="catalytic activity">
    <reaction evidence="10">
        <text>N(6)-acetyl-L-lysyl-[protein] + H2O = L-lysyl-[protein] + acetate</text>
        <dbReference type="Rhea" id="RHEA:58108"/>
        <dbReference type="Rhea" id="RHEA-COMP:9752"/>
        <dbReference type="Rhea" id="RHEA-COMP:10731"/>
        <dbReference type="ChEBI" id="CHEBI:15377"/>
        <dbReference type="ChEBI" id="CHEBI:29969"/>
        <dbReference type="ChEBI" id="CHEBI:30089"/>
        <dbReference type="ChEBI" id="CHEBI:61930"/>
    </reaction>
    <physiologicalReaction direction="left-to-right" evidence="10">
        <dbReference type="Rhea" id="RHEA:58109"/>
    </physiologicalReaction>
</comment>
<dbReference type="InterPro" id="IPR023696">
    <property type="entry name" value="Ureohydrolase_dom_sf"/>
</dbReference>
<dbReference type="Proteomes" id="UP000054324">
    <property type="component" value="Unassembled WGS sequence"/>
</dbReference>
<accession>A0A075A8S6</accession>
<name>A0A075A8S6_OPIVI</name>
<evidence type="ECO:0000256" key="4">
    <source>
        <dbReference type="ARBA" id="ARBA00022491"/>
    </source>
</evidence>
<keyword evidence="5" id="KW-0378">Hydrolase</keyword>
<dbReference type="AlphaFoldDB" id="A0A075A8S6"/>
<dbReference type="RefSeq" id="XP_009172353.1">
    <property type="nucleotide sequence ID" value="XM_009174089.1"/>
</dbReference>
<dbReference type="STRING" id="6198.A0A075A8S6"/>
<reference evidence="14 15" key="1">
    <citation type="submission" date="2013-11" db="EMBL/GenBank/DDBJ databases">
        <title>Opisthorchis viverrini - life in the bile duct.</title>
        <authorList>
            <person name="Young N.D."/>
            <person name="Nagarajan N."/>
            <person name="Lin S.J."/>
            <person name="Korhonen P.K."/>
            <person name="Jex A.R."/>
            <person name="Hall R.S."/>
            <person name="Safavi-Hemami H."/>
            <person name="Kaewkong W."/>
            <person name="Bertrand D."/>
            <person name="Gao S."/>
            <person name="Seet Q."/>
            <person name="Wongkham S."/>
            <person name="Teh B.T."/>
            <person name="Wongkham C."/>
            <person name="Intapan P.M."/>
            <person name="Maleewong W."/>
            <person name="Yang X."/>
            <person name="Hu M."/>
            <person name="Wang Z."/>
            <person name="Hofmann A."/>
            <person name="Sternberg P.W."/>
            <person name="Tan P."/>
            <person name="Wang J."/>
            <person name="Gasser R.B."/>
        </authorList>
    </citation>
    <scope>NUCLEOTIDE SEQUENCE [LARGE SCALE GENOMIC DNA]</scope>
</reference>
<evidence type="ECO:0000256" key="7">
    <source>
        <dbReference type="ARBA" id="ARBA00023015"/>
    </source>
</evidence>
<evidence type="ECO:0000256" key="1">
    <source>
        <dbReference type="ARBA" id="ARBA00004123"/>
    </source>
</evidence>
<evidence type="ECO:0000259" key="13">
    <source>
        <dbReference type="Pfam" id="PF00850"/>
    </source>
</evidence>
<dbReference type="GO" id="GO:0031507">
    <property type="term" value="P:heterochromatin formation"/>
    <property type="evidence" value="ECO:0007669"/>
    <property type="project" value="TreeGrafter"/>
</dbReference>
<organism evidence="14 15">
    <name type="scientific">Opisthorchis viverrini</name>
    <name type="common">Southeast Asian liver fluke</name>
    <dbReference type="NCBI Taxonomy" id="6198"/>
    <lineage>
        <taxon>Eukaryota</taxon>
        <taxon>Metazoa</taxon>
        <taxon>Spiralia</taxon>
        <taxon>Lophotrochozoa</taxon>
        <taxon>Platyhelminthes</taxon>
        <taxon>Trematoda</taxon>
        <taxon>Digenea</taxon>
        <taxon>Opisthorchiida</taxon>
        <taxon>Opisthorchiata</taxon>
        <taxon>Opisthorchiidae</taxon>
        <taxon>Opisthorchis</taxon>
    </lineage>
</organism>
<keyword evidence="8" id="KW-0804">Transcription</keyword>
<evidence type="ECO:0000256" key="10">
    <source>
        <dbReference type="ARBA" id="ARBA00049136"/>
    </source>
</evidence>
<keyword evidence="4" id="KW-0678">Repressor</keyword>
<dbReference type="PANTHER" id="PTHR10625:SF14">
    <property type="entry name" value="HISTONE DEACETYLASE 8"/>
    <property type="match status" value="1"/>
</dbReference>
<comment type="catalytic activity">
    <reaction evidence="12">
        <text>N(6)-acetyl-L-lysyl-[histone] + H2O = L-lysyl-[histone] + acetate</text>
        <dbReference type="Rhea" id="RHEA:58196"/>
        <dbReference type="Rhea" id="RHEA-COMP:9845"/>
        <dbReference type="Rhea" id="RHEA-COMP:11338"/>
        <dbReference type="ChEBI" id="CHEBI:15377"/>
        <dbReference type="ChEBI" id="CHEBI:29969"/>
        <dbReference type="ChEBI" id="CHEBI:30089"/>
        <dbReference type="ChEBI" id="CHEBI:61930"/>
        <dbReference type="EC" id="3.5.1.98"/>
    </reaction>
    <physiologicalReaction direction="left-to-right" evidence="12">
        <dbReference type="Rhea" id="RHEA:58197"/>
    </physiologicalReaction>
</comment>
<keyword evidence="15" id="KW-1185">Reference proteome</keyword>
<evidence type="ECO:0000256" key="5">
    <source>
        <dbReference type="ARBA" id="ARBA00022801"/>
    </source>
</evidence>
<comment type="catalytic activity">
    <reaction evidence="11">
        <text>N(6)-(2E)-butenoyl-L-lysyl-[protein] + H2O = (2E)-2-butenoate + L-lysyl-[protein]</text>
        <dbReference type="Rhea" id="RHEA:69172"/>
        <dbReference type="Rhea" id="RHEA-COMP:9752"/>
        <dbReference type="Rhea" id="RHEA-COMP:13707"/>
        <dbReference type="ChEBI" id="CHEBI:15377"/>
        <dbReference type="ChEBI" id="CHEBI:29969"/>
        <dbReference type="ChEBI" id="CHEBI:35899"/>
        <dbReference type="ChEBI" id="CHEBI:137954"/>
    </reaction>
    <physiologicalReaction direction="left-to-right" evidence="11">
        <dbReference type="Rhea" id="RHEA:69173"/>
    </physiologicalReaction>
</comment>
<dbReference type="InterPro" id="IPR037138">
    <property type="entry name" value="His_deacetylse_dom_sf"/>
</dbReference>
<evidence type="ECO:0000256" key="3">
    <source>
        <dbReference type="ARBA" id="ARBA00012111"/>
    </source>
</evidence>
<evidence type="ECO:0000256" key="11">
    <source>
        <dbReference type="ARBA" id="ARBA00049193"/>
    </source>
</evidence>
<dbReference type="OrthoDB" id="73273at2759"/>
<dbReference type="InterPro" id="IPR000286">
    <property type="entry name" value="HDACs"/>
</dbReference>
<evidence type="ECO:0000256" key="12">
    <source>
        <dbReference type="ARBA" id="ARBA00049416"/>
    </source>
</evidence>
<dbReference type="Gene3D" id="3.40.800.20">
    <property type="entry name" value="Histone deacetylase domain"/>
    <property type="match status" value="1"/>
</dbReference>
<dbReference type="Pfam" id="PF00850">
    <property type="entry name" value="Hist_deacetyl"/>
    <property type="match status" value="1"/>
</dbReference>
<proteinExistence type="inferred from homology"/>
<dbReference type="InterPro" id="IPR023801">
    <property type="entry name" value="His_deacetylse_dom"/>
</dbReference>
<keyword evidence="7" id="KW-0805">Transcription regulation</keyword>
<feature type="domain" description="Histone deacetylase" evidence="13">
    <location>
        <begin position="31"/>
        <end position="312"/>
    </location>
</feature>
<dbReference type="EC" id="3.5.1.98" evidence="3"/>
<sequence>MDGVVSAAFHVGIVFSDEYRHLVSYSPKFLDRYTMVMDLINAYGLVRHLVRISPLVLSSSQEVYREIGVFHSVDYLDALAGLQAWHQDKSKGIEPDDPSLDSFGLSYDCPGFPHVFDYSVAAVTGSLAAAEALLQGHCQVAINWAGGWHHAKRTEASGFCYLNDIVLAIHRLLGNHLHKRRLPPNNGQLSDRILYIDLDLHHGDGVEEAFWYSPRVVTFSVHHAAPGFFPGTGTSVERDEGHCTFPNGAGRGRFSAFNMPLADGVDDPTWSKAVLPMLNLLYALVQPAFVVVQCGADGLCGDPHRVFNLTNLDPNYLPRNTPTKVEGTEVPDPNHNGGSYVTALRRILSWKVPTLILGGGGYNFPDTARLWTRLTAVAIEETSGLILELDSTIPDHSLISRYGPGFDLDISNLPKINHNRDEDVVAHHTRLLKQAVLYAEFNNLTIDRTQLERTMADTVLGQTNEVRLGVRFAPTKCRVLLREWVRLNPDLVLSDEPTNVIGKFICLNDCIDSDELVEYEITSRIAFADLRHLWRRRDVSLSFMIQVYTSSAICTALWIRDLTSTRKENTGFNTYSTCQKTICPSELFSLSRELSGSYREVDNV</sequence>